<dbReference type="Proteomes" id="UP000033063">
    <property type="component" value="Chromosome"/>
</dbReference>
<dbReference type="GeneID" id="24879289"/>
<dbReference type="EMBL" id="CP009513">
    <property type="protein sequence ID" value="AKB69500.1"/>
    <property type="molecule type" value="Genomic_DNA"/>
</dbReference>
<dbReference type="RefSeq" id="WP_048041157.1">
    <property type="nucleotide sequence ID" value="NZ_CP009513.1"/>
</dbReference>
<dbReference type="PATRIC" id="fig|1434114.4.peg.3722"/>
<reference evidence="1 2" key="1">
    <citation type="submission" date="2014-07" db="EMBL/GenBank/DDBJ databases">
        <title>Methanogenic archaea and the global carbon cycle.</title>
        <authorList>
            <person name="Henriksen J.R."/>
            <person name="Luke J."/>
            <person name="Reinhart S."/>
            <person name="Benedict M.N."/>
            <person name="Youngblut N.D."/>
            <person name="Metcalf M.E."/>
            <person name="Whitaker R.J."/>
            <person name="Metcalf W.W."/>
        </authorList>
    </citation>
    <scope>NUCLEOTIDE SEQUENCE [LARGE SCALE GENOMIC DNA]</scope>
    <source>
        <strain evidence="1 2">LYC</strain>
    </source>
</reference>
<accession>A0A0E3WQP4</accession>
<dbReference type="AlphaFoldDB" id="A0A0E3WQP4"/>
<evidence type="ECO:0000313" key="2">
    <source>
        <dbReference type="Proteomes" id="UP000033063"/>
    </source>
</evidence>
<protein>
    <submittedName>
        <fullName evidence="1">Uncharacterized protein</fullName>
    </submittedName>
</protein>
<evidence type="ECO:0000313" key="1">
    <source>
        <dbReference type="EMBL" id="AKB69500.1"/>
    </source>
</evidence>
<dbReference type="HOGENOM" id="CLU_1745490_0_0_2"/>
<gene>
    <name evidence="1" type="ORF">MSMAL_2957</name>
</gene>
<name>A0A0E3WQP4_METMZ</name>
<proteinExistence type="predicted"/>
<sequence length="154" mass="18053">MNEDKINRNFLQMYSLYKINCIEGSLKFEKVCYELKESLIENGYNCGQDFEFKRDEFGPRDPGLSRANIKFEMMGLLEIEEKLGKKPVTYRIKEKGKIWVESLRRYYSKTIPHFSSIITVADSSLEENCNLSGSQIVKKEKVQKAKEEMWGKEV</sequence>
<organism evidence="1 2">
    <name type="scientific">Methanosarcina mazei LYC</name>
    <dbReference type="NCBI Taxonomy" id="1434114"/>
    <lineage>
        <taxon>Archaea</taxon>
        <taxon>Methanobacteriati</taxon>
        <taxon>Methanobacteriota</taxon>
        <taxon>Stenosarchaea group</taxon>
        <taxon>Methanomicrobia</taxon>
        <taxon>Methanosarcinales</taxon>
        <taxon>Methanosarcinaceae</taxon>
        <taxon>Methanosarcina</taxon>
    </lineage>
</organism>